<evidence type="ECO:0000256" key="1">
    <source>
        <dbReference type="ARBA" id="ARBA00004127"/>
    </source>
</evidence>
<dbReference type="InterPro" id="IPR019402">
    <property type="entry name" value="CWH43_N"/>
</dbReference>
<dbReference type="EnsemblProtists" id="EKX55260">
    <property type="protein sequence ID" value="EKX55260"/>
    <property type="gene ID" value="GUITHDRAFT_149743"/>
</dbReference>
<feature type="transmembrane region" description="Helical" evidence="5">
    <location>
        <begin position="208"/>
        <end position="227"/>
    </location>
</feature>
<feature type="transmembrane region" description="Helical" evidence="5">
    <location>
        <begin position="137"/>
        <end position="161"/>
    </location>
</feature>
<dbReference type="InterPro" id="IPR050911">
    <property type="entry name" value="DRAM/TMEM150_Autophagy_Mod"/>
</dbReference>
<feature type="transmembrane region" description="Helical" evidence="5">
    <location>
        <begin position="177"/>
        <end position="196"/>
    </location>
</feature>
<accession>L1K469</accession>
<keyword evidence="3 5" id="KW-1133">Transmembrane helix</keyword>
<keyword evidence="4 5" id="KW-0472">Membrane</keyword>
<dbReference type="KEGG" id="gtt:GUITHDRAFT_149743"/>
<dbReference type="PANTHER" id="PTHR21324:SF2">
    <property type="entry name" value="EG:22E5.9 PROTEIN"/>
    <property type="match status" value="1"/>
</dbReference>
<gene>
    <name evidence="7" type="ORF">GUITHDRAFT_149743</name>
</gene>
<feature type="transmembrane region" description="Helical" evidence="5">
    <location>
        <begin position="97"/>
        <end position="117"/>
    </location>
</feature>
<proteinExistence type="predicted"/>
<evidence type="ECO:0000313" key="7">
    <source>
        <dbReference type="EMBL" id="EKX55260.1"/>
    </source>
</evidence>
<evidence type="ECO:0000259" key="6">
    <source>
        <dbReference type="Pfam" id="PF10277"/>
    </source>
</evidence>
<reference evidence="7 9" key="1">
    <citation type="journal article" date="2012" name="Nature">
        <title>Algal genomes reveal evolutionary mosaicism and the fate of nucleomorphs.</title>
        <authorList>
            <consortium name="DOE Joint Genome Institute"/>
            <person name="Curtis B.A."/>
            <person name="Tanifuji G."/>
            <person name="Burki F."/>
            <person name="Gruber A."/>
            <person name="Irimia M."/>
            <person name="Maruyama S."/>
            <person name="Arias M.C."/>
            <person name="Ball S.G."/>
            <person name="Gile G.H."/>
            <person name="Hirakawa Y."/>
            <person name="Hopkins J.F."/>
            <person name="Kuo A."/>
            <person name="Rensing S.A."/>
            <person name="Schmutz J."/>
            <person name="Symeonidi A."/>
            <person name="Elias M."/>
            <person name="Eveleigh R.J."/>
            <person name="Herman E.K."/>
            <person name="Klute M.J."/>
            <person name="Nakayama T."/>
            <person name="Obornik M."/>
            <person name="Reyes-Prieto A."/>
            <person name="Armbrust E.V."/>
            <person name="Aves S.J."/>
            <person name="Beiko R.G."/>
            <person name="Coutinho P."/>
            <person name="Dacks J.B."/>
            <person name="Durnford D.G."/>
            <person name="Fast N.M."/>
            <person name="Green B.R."/>
            <person name="Grisdale C.J."/>
            <person name="Hempel F."/>
            <person name="Henrissat B."/>
            <person name="Hoppner M.P."/>
            <person name="Ishida K."/>
            <person name="Kim E."/>
            <person name="Koreny L."/>
            <person name="Kroth P.G."/>
            <person name="Liu Y."/>
            <person name="Malik S.B."/>
            <person name="Maier U.G."/>
            <person name="McRose D."/>
            <person name="Mock T."/>
            <person name="Neilson J.A."/>
            <person name="Onodera N.T."/>
            <person name="Poole A.M."/>
            <person name="Pritham E.J."/>
            <person name="Richards T.A."/>
            <person name="Rocap G."/>
            <person name="Roy S.W."/>
            <person name="Sarai C."/>
            <person name="Schaack S."/>
            <person name="Shirato S."/>
            <person name="Slamovits C.H."/>
            <person name="Spencer D.F."/>
            <person name="Suzuki S."/>
            <person name="Worden A.Z."/>
            <person name="Zauner S."/>
            <person name="Barry K."/>
            <person name="Bell C."/>
            <person name="Bharti A.K."/>
            <person name="Crow J.A."/>
            <person name="Grimwood J."/>
            <person name="Kramer R."/>
            <person name="Lindquist E."/>
            <person name="Lucas S."/>
            <person name="Salamov A."/>
            <person name="McFadden G.I."/>
            <person name="Lane C.E."/>
            <person name="Keeling P.J."/>
            <person name="Gray M.W."/>
            <person name="Grigoriev I.V."/>
            <person name="Archibald J.M."/>
        </authorList>
    </citation>
    <scope>NUCLEOTIDE SEQUENCE</scope>
    <source>
        <strain evidence="7 9">CCMP2712</strain>
    </source>
</reference>
<evidence type="ECO:0000313" key="8">
    <source>
        <dbReference type="EnsemblProtists" id="EKX55260"/>
    </source>
</evidence>
<comment type="subcellular location">
    <subcellularLocation>
        <location evidence="1">Endomembrane system</location>
        <topology evidence="1">Multi-pass membrane protein</topology>
    </subcellularLocation>
</comment>
<evidence type="ECO:0000313" key="9">
    <source>
        <dbReference type="Proteomes" id="UP000011087"/>
    </source>
</evidence>
<feature type="domain" description="CWH43-like N-terminal" evidence="6">
    <location>
        <begin position="12"/>
        <end position="233"/>
    </location>
</feature>
<dbReference type="PaxDb" id="55529-EKX55260"/>
<reference evidence="8" key="3">
    <citation type="submission" date="2015-06" db="UniProtKB">
        <authorList>
            <consortium name="EnsemblProtists"/>
        </authorList>
    </citation>
    <scope>IDENTIFICATION</scope>
</reference>
<evidence type="ECO:0000256" key="3">
    <source>
        <dbReference type="ARBA" id="ARBA00022989"/>
    </source>
</evidence>
<protein>
    <recommendedName>
        <fullName evidence="6">CWH43-like N-terminal domain-containing protein</fullName>
    </recommendedName>
</protein>
<feature type="transmembrane region" description="Helical" evidence="5">
    <location>
        <begin position="59"/>
        <end position="76"/>
    </location>
</feature>
<dbReference type="RefSeq" id="XP_005842240.1">
    <property type="nucleotide sequence ID" value="XM_005842183.1"/>
</dbReference>
<dbReference type="OrthoDB" id="26796at2759"/>
<name>L1K469_GUITC</name>
<keyword evidence="9" id="KW-1185">Reference proteome</keyword>
<evidence type="ECO:0000256" key="2">
    <source>
        <dbReference type="ARBA" id="ARBA00022692"/>
    </source>
</evidence>
<dbReference type="AlphaFoldDB" id="L1K469"/>
<dbReference type="GeneID" id="17311932"/>
<dbReference type="HOGENOM" id="CLU_1139814_0_0_1"/>
<dbReference type="OMA" id="TIWSTIH"/>
<reference evidence="9" key="2">
    <citation type="submission" date="2012-11" db="EMBL/GenBank/DDBJ databases">
        <authorList>
            <person name="Kuo A."/>
            <person name="Curtis B.A."/>
            <person name="Tanifuji G."/>
            <person name="Burki F."/>
            <person name="Gruber A."/>
            <person name="Irimia M."/>
            <person name="Maruyama S."/>
            <person name="Arias M.C."/>
            <person name="Ball S.G."/>
            <person name="Gile G.H."/>
            <person name="Hirakawa Y."/>
            <person name="Hopkins J.F."/>
            <person name="Rensing S.A."/>
            <person name="Schmutz J."/>
            <person name="Symeonidi A."/>
            <person name="Elias M."/>
            <person name="Eveleigh R.J."/>
            <person name="Herman E.K."/>
            <person name="Klute M.J."/>
            <person name="Nakayama T."/>
            <person name="Obornik M."/>
            <person name="Reyes-Prieto A."/>
            <person name="Armbrust E.V."/>
            <person name="Aves S.J."/>
            <person name="Beiko R.G."/>
            <person name="Coutinho P."/>
            <person name="Dacks J.B."/>
            <person name="Durnford D.G."/>
            <person name="Fast N.M."/>
            <person name="Green B.R."/>
            <person name="Grisdale C."/>
            <person name="Hempe F."/>
            <person name="Henrissat B."/>
            <person name="Hoppner M.P."/>
            <person name="Ishida K.-I."/>
            <person name="Kim E."/>
            <person name="Koreny L."/>
            <person name="Kroth P.G."/>
            <person name="Liu Y."/>
            <person name="Malik S.-B."/>
            <person name="Maier U.G."/>
            <person name="McRose D."/>
            <person name="Mock T."/>
            <person name="Neilson J.A."/>
            <person name="Onodera N.T."/>
            <person name="Poole A.M."/>
            <person name="Pritham E.J."/>
            <person name="Richards T.A."/>
            <person name="Rocap G."/>
            <person name="Roy S.W."/>
            <person name="Sarai C."/>
            <person name="Schaack S."/>
            <person name="Shirato S."/>
            <person name="Slamovits C.H."/>
            <person name="Spencer D.F."/>
            <person name="Suzuki S."/>
            <person name="Worden A.Z."/>
            <person name="Zauner S."/>
            <person name="Barry K."/>
            <person name="Bell C."/>
            <person name="Bharti A.K."/>
            <person name="Crow J.A."/>
            <person name="Grimwood J."/>
            <person name="Kramer R."/>
            <person name="Lindquist E."/>
            <person name="Lucas S."/>
            <person name="Salamov A."/>
            <person name="McFadden G.I."/>
            <person name="Lane C.E."/>
            <person name="Keeling P.J."/>
            <person name="Gray M.W."/>
            <person name="Grigoriev I.V."/>
            <person name="Archibald J.M."/>
        </authorList>
    </citation>
    <scope>NUCLEOTIDE SEQUENCE</scope>
    <source>
        <strain evidence="9">CCMP2712</strain>
    </source>
</reference>
<sequence length="244" mass="27192">MHLNMFVRRYGKFAPSVSLVCGLVTLFGTYALAVLNNHIPEGMWLPFISLNGALAPERWLYLAGFWLTSIGICVSAKYAKDTFLWRAESHLQCLAKISYYFSLIAAMGLIVQATIPLQSNIFDVIKREAELRAQSMIHQTGALVLFLAGYAHCITMDILLFRSHALPSSTFSKRLKLVLTFLMLAPFFLAFIPHPASSVGPKKTVEEISYGAVGQWTCVGALLLYFASYHLEFCGTHSDGPRHH</sequence>
<evidence type="ECO:0000256" key="5">
    <source>
        <dbReference type="SAM" id="Phobius"/>
    </source>
</evidence>
<dbReference type="Proteomes" id="UP000011087">
    <property type="component" value="Unassembled WGS sequence"/>
</dbReference>
<dbReference type="Pfam" id="PF10277">
    <property type="entry name" value="Frag1"/>
    <property type="match status" value="1"/>
</dbReference>
<dbReference type="PANTHER" id="PTHR21324">
    <property type="entry name" value="FASTING-INDUCIBLE INTEGRAL MEMBRANE PROTEIN TM6P1-RELATED"/>
    <property type="match status" value="1"/>
</dbReference>
<evidence type="ECO:0000256" key="4">
    <source>
        <dbReference type="ARBA" id="ARBA00023136"/>
    </source>
</evidence>
<keyword evidence="2 5" id="KW-0812">Transmembrane</keyword>
<dbReference type="EMBL" id="JH992965">
    <property type="protein sequence ID" value="EKX55260.1"/>
    <property type="molecule type" value="Genomic_DNA"/>
</dbReference>
<dbReference type="GO" id="GO:0012505">
    <property type="term" value="C:endomembrane system"/>
    <property type="evidence" value="ECO:0007669"/>
    <property type="project" value="UniProtKB-SubCell"/>
</dbReference>
<organism evidence="7">
    <name type="scientific">Guillardia theta (strain CCMP2712)</name>
    <name type="common">Cryptophyte</name>
    <dbReference type="NCBI Taxonomy" id="905079"/>
    <lineage>
        <taxon>Eukaryota</taxon>
        <taxon>Cryptophyceae</taxon>
        <taxon>Pyrenomonadales</taxon>
        <taxon>Geminigeraceae</taxon>
        <taxon>Guillardia</taxon>
    </lineage>
</organism>